<dbReference type="PANTHER" id="PTHR10587:SF125">
    <property type="entry name" value="POLYSACCHARIDE DEACETYLASE YHEN-RELATED"/>
    <property type="match status" value="1"/>
</dbReference>
<dbReference type="PROSITE" id="PS51677">
    <property type="entry name" value="NODB"/>
    <property type="match status" value="1"/>
</dbReference>
<dbReference type="Gene3D" id="3.20.20.370">
    <property type="entry name" value="Glycoside hydrolase/deacetylase"/>
    <property type="match status" value="1"/>
</dbReference>
<dbReference type="PANTHER" id="PTHR10587">
    <property type="entry name" value="GLYCOSYL TRANSFERASE-RELATED"/>
    <property type="match status" value="1"/>
</dbReference>
<dbReference type="InterPro" id="IPR002509">
    <property type="entry name" value="NODB_dom"/>
</dbReference>
<dbReference type="Proteomes" id="UP000241421">
    <property type="component" value="Unassembled WGS sequence"/>
</dbReference>
<name>A0A2U2I658_9BURK</name>
<feature type="domain" description="NodB homology" evidence="1">
    <location>
        <begin position="27"/>
        <end position="209"/>
    </location>
</feature>
<dbReference type="Pfam" id="PF01522">
    <property type="entry name" value="Polysacc_deac_1"/>
    <property type="match status" value="1"/>
</dbReference>
<dbReference type="OrthoDB" id="9784220at2"/>
<dbReference type="EMBL" id="PXWF02000044">
    <property type="protein sequence ID" value="PWF55135.1"/>
    <property type="molecule type" value="Genomic_DNA"/>
</dbReference>
<comment type="caution">
    <text evidence="2">The sequence shown here is derived from an EMBL/GenBank/DDBJ whole genome shotgun (WGS) entry which is preliminary data.</text>
</comment>
<reference evidence="2 3" key="1">
    <citation type="submission" date="2018-04" db="EMBL/GenBank/DDBJ databases">
        <title>Massilia violaceinigra sp. nov., a novel purple-pigmented bacterium isolated from Tianshan glacier, Xinjiang, China.</title>
        <authorList>
            <person name="Wang H."/>
        </authorList>
    </citation>
    <scope>NUCLEOTIDE SEQUENCE [LARGE SCALE GENOMIC DNA]</scope>
    <source>
        <strain evidence="2 3">B448-2</strain>
    </source>
</reference>
<evidence type="ECO:0000313" key="3">
    <source>
        <dbReference type="Proteomes" id="UP000241421"/>
    </source>
</evidence>
<dbReference type="GO" id="GO:0016810">
    <property type="term" value="F:hydrolase activity, acting on carbon-nitrogen (but not peptide) bonds"/>
    <property type="evidence" value="ECO:0007669"/>
    <property type="project" value="InterPro"/>
</dbReference>
<evidence type="ECO:0000259" key="1">
    <source>
        <dbReference type="PROSITE" id="PS51677"/>
    </source>
</evidence>
<keyword evidence="3" id="KW-1185">Reference proteome</keyword>
<protein>
    <submittedName>
        <fullName evidence="2">Polysaccharide deacetylase</fullName>
    </submittedName>
</protein>
<dbReference type="SUPFAM" id="SSF88713">
    <property type="entry name" value="Glycoside hydrolase/deacetylase"/>
    <property type="match status" value="1"/>
</dbReference>
<evidence type="ECO:0000313" key="2">
    <source>
        <dbReference type="EMBL" id="PWF55135.1"/>
    </source>
</evidence>
<sequence length="220" mass="24306">MGIWQLSAARSFQLFGDMFNRVDTAEKVVALTFDDGPTPRFTQEVLAVLKEKDVKATFFLTGQEVTKNPQEAREIVAAGHELGNHSFTHPRLILTTYGKVKSEVDTTEAAIRSIGYTGPLTFRPPYGKKLVVLPYYLSERGITSVMWDVSPEDSSEIGASSDNIISHVADKVRPGSIILLHVMYKSRQASMAAVPGVIDALRKKGYTFVTVSELAKRRAK</sequence>
<proteinExistence type="predicted"/>
<organism evidence="2 3">
    <name type="scientific">Massilia glaciei</name>
    <dbReference type="NCBI Taxonomy" id="1524097"/>
    <lineage>
        <taxon>Bacteria</taxon>
        <taxon>Pseudomonadati</taxon>
        <taxon>Pseudomonadota</taxon>
        <taxon>Betaproteobacteria</taxon>
        <taxon>Burkholderiales</taxon>
        <taxon>Oxalobacteraceae</taxon>
        <taxon>Telluria group</taxon>
        <taxon>Massilia</taxon>
    </lineage>
</organism>
<gene>
    <name evidence="2" type="ORF">C7C56_003390</name>
</gene>
<dbReference type="InterPro" id="IPR011330">
    <property type="entry name" value="Glyco_hydro/deAcase_b/a-brl"/>
</dbReference>
<dbReference type="GO" id="GO:0005975">
    <property type="term" value="P:carbohydrate metabolic process"/>
    <property type="evidence" value="ECO:0007669"/>
    <property type="project" value="InterPro"/>
</dbReference>
<dbReference type="AlphaFoldDB" id="A0A2U2I658"/>
<accession>A0A2U2I658</accession>
<dbReference type="InterPro" id="IPR050248">
    <property type="entry name" value="Polysacc_deacetylase_ArnD"/>
</dbReference>